<organism evidence="2 3">
    <name type="scientific">Amycolatopsis speibonae</name>
    <dbReference type="NCBI Taxonomy" id="1450224"/>
    <lineage>
        <taxon>Bacteria</taxon>
        <taxon>Bacillati</taxon>
        <taxon>Actinomycetota</taxon>
        <taxon>Actinomycetes</taxon>
        <taxon>Pseudonocardiales</taxon>
        <taxon>Pseudonocardiaceae</taxon>
        <taxon>Amycolatopsis</taxon>
    </lineage>
</organism>
<sequence>MNPEEDLAGLRHKLAGLERENGDRMYLVDNRATKAIEETRSAGDKLKQETSAALTARLEQKRRAEAAGGWATESTLSDKVEDDGDFGFEEDETENERRAGYRAADEPPISYRPPAPTGPAPQAPPPPPPPPMSVPVPEERPAGRHRRSAARGDDDDFAETDWLAT</sequence>
<comment type="caution">
    <text evidence="2">The sequence shown here is derived from an EMBL/GenBank/DDBJ whole genome shotgun (WGS) entry which is preliminary data.</text>
</comment>
<dbReference type="EMBL" id="JBHRWK010000014">
    <property type="protein sequence ID" value="MFC3449967.1"/>
    <property type="molecule type" value="Genomic_DNA"/>
</dbReference>
<gene>
    <name evidence="2" type="ORF">ACFOSH_11050</name>
</gene>
<evidence type="ECO:0000313" key="3">
    <source>
        <dbReference type="Proteomes" id="UP001595645"/>
    </source>
</evidence>
<keyword evidence="3" id="KW-1185">Reference proteome</keyword>
<feature type="compositionally biased region" description="Basic and acidic residues" evidence="1">
    <location>
        <begin position="95"/>
        <end position="105"/>
    </location>
</feature>
<reference evidence="3" key="1">
    <citation type="journal article" date="2019" name="Int. J. Syst. Evol. Microbiol.">
        <title>The Global Catalogue of Microorganisms (GCM) 10K type strain sequencing project: providing services to taxonomists for standard genome sequencing and annotation.</title>
        <authorList>
            <consortium name="The Broad Institute Genomics Platform"/>
            <consortium name="The Broad Institute Genome Sequencing Center for Infectious Disease"/>
            <person name="Wu L."/>
            <person name="Ma J."/>
        </authorList>
    </citation>
    <scope>NUCLEOTIDE SEQUENCE [LARGE SCALE GENOMIC DNA]</scope>
    <source>
        <strain evidence="3">CGMCC 4.7676</strain>
    </source>
</reference>
<feature type="compositionally biased region" description="Acidic residues" evidence="1">
    <location>
        <begin position="80"/>
        <end position="94"/>
    </location>
</feature>
<protein>
    <submittedName>
        <fullName evidence="2">Uncharacterized protein</fullName>
    </submittedName>
</protein>
<feature type="compositionally biased region" description="Pro residues" evidence="1">
    <location>
        <begin position="110"/>
        <end position="134"/>
    </location>
</feature>
<name>A0ABV7NUV5_9PSEU</name>
<dbReference type="Proteomes" id="UP001595645">
    <property type="component" value="Unassembled WGS sequence"/>
</dbReference>
<feature type="region of interest" description="Disordered" evidence="1">
    <location>
        <begin position="59"/>
        <end position="165"/>
    </location>
</feature>
<evidence type="ECO:0000256" key="1">
    <source>
        <dbReference type="SAM" id="MobiDB-lite"/>
    </source>
</evidence>
<dbReference type="RefSeq" id="WP_378238637.1">
    <property type="nucleotide sequence ID" value="NZ_JBHRWK010000014.1"/>
</dbReference>
<evidence type="ECO:0000313" key="2">
    <source>
        <dbReference type="EMBL" id="MFC3449967.1"/>
    </source>
</evidence>
<accession>A0ABV7NUV5</accession>
<proteinExistence type="predicted"/>